<feature type="signal peptide" evidence="12">
    <location>
        <begin position="1"/>
        <end position="16"/>
    </location>
</feature>
<dbReference type="InterPro" id="IPR007110">
    <property type="entry name" value="Ig-like_dom"/>
</dbReference>
<evidence type="ECO:0000256" key="2">
    <source>
        <dbReference type="ARBA" id="ARBA00022451"/>
    </source>
</evidence>
<reference evidence="15" key="1">
    <citation type="submission" date="2025-08" db="UniProtKB">
        <authorList>
            <consortium name="RefSeq"/>
        </authorList>
    </citation>
    <scope>IDENTIFICATION</scope>
    <source>
        <tissue evidence="15">Blood</tissue>
    </source>
</reference>
<evidence type="ECO:0000259" key="13">
    <source>
        <dbReference type="PROSITE" id="PS50835"/>
    </source>
</evidence>
<keyword evidence="3 11" id="KW-0812">Transmembrane</keyword>
<dbReference type="PANTHER" id="PTHR16675:SF242">
    <property type="entry name" value="MAJOR HISTOCOMPATIBILITY COMPLEX CLASS I-RELATED GENE PROTEIN"/>
    <property type="match status" value="1"/>
</dbReference>
<dbReference type="PANTHER" id="PTHR16675">
    <property type="entry name" value="MHC CLASS I-RELATED"/>
    <property type="match status" value="1"/>
</dbReference>
<feature type="chain" id="PRO_5046607646" evidence="12">
    <location>
        <begin position="17"/>
        <end position="349"/>
    </location>
</feature>
<keyword evidence="8" id="KW-1015">Disulfide bond</keyword>
<keyword evidence="14" id="KW-1185">Reference proteome</keyword>
<dbReference type="InterPro" id="IPR003597">
    <property type="entry name" value="Ig_C1-set"/>
</dbReference>
<evidence type="ECO:0000256" key="7">
    <source>
        <dbReference type="ARBA" id="ARBA00023136"/>
    </source>
</evidence>
<gene>
    <name evidence="15" type="primary">LOC117668169</name>
</gene>
<keyword evidence="6 11" id="KW-1133">Transmembrane helix</keyword>
<dbReference type="Gene3D" id="3.30.500.10">
    <property type="entry name" value="MHC class I-like antigen recognition-like"/>
    <property type="match status" value="1"/>
</dbReference>
<dbReference type="Gene3D" id="2.60.40.10">
    <property type="entry name" value="Immunoglobulins"/>
    <property type="match status" value="1"/>
</dbReference>
<dbReference type="InterPro" id="IPR011161">
    <property type="entry name" value="MHC_I-like_Ag-recog"/>
</dbReference>
<dbReference type="InterPro" id="IPR037055">
    <property type="entry name" value="MHC_I-like_Ag-recog_sf"/>
</dbReference>
<dbReference type="InterPro" id="IPR001039">
    <property type="entry name" value="MHC_I_a_a1/a2"/>
</dbReference>
<evidence type="ECO:0000256" key="4">
    <source>
        <dbReference type="ARBA" id="ARBA00022729"/>
    </source>
</evidence>
<organism evidence="14 15">
    <name type="scientific">Pantherophis guttatus</name>
    <name type="common">Corn snake</name>
    <name type="synonym">Elaphe guttata</name>
    <dbReference type="NCBI Taxonomy" id="94885"/>
    <lineage>
        <taxon>Eukaryota</taxon>
        <taxon>Metazoa</taxon>
        <taxon>Chordata</taxon>
        <taxon>Craniata</taxon>
        <taxon>Vertebrata</taxon>
        <taxon>Euteleostomi</taxon>
        <taxon>Lepidosauria</taxon>
        <taxon>Squamata</taxon>
        <taxon>Bifurcata</taxon>
        <taxon>Unidentata</taxon>
        <taxon>Episquamata</taxon>
        <taxon>Toxicofera</taxon>
        <taxon>Serpentes</taxon>
        <taxon>Colubroidea</taxon>
        <taxon>Colubridae</taxon>
        <taxon>Colubrinae</taxon>
        <taxon>Pantherophis</taxon>
    </lineage>
</organism>
<proteinExistence type="inferred from homology"/>
<evidence type="ECO:0000256" key="12">
    <source>
        <dbReference type="SAM" id="SignalP"/>
    </source>
</evidence>
<evidence type="ECO:0000256" key="1">
    <source>
        <dbReference type="ARBA" id="ARBA00004479"/>
    </source>
</evidence>
<comment type="subcellular location">
    <subcellularLocation>
        <location evidence="1">Membrane</location>
        <topology evidence="1">Single-pass type I membrane protein</topology>
    </subcellularLocation>
</comment>
<dbReference type="RefSeq" id="XP_060549428.1">
    <property type="nucleotide sequence ID" value="XM_060693445.1"/>
</dbReference>
<dbReference type="InterPro" id="IPR050208">
    <property type="entry name" value="MHC_class-I_related"/>
</dbReference>
<evidence type="ECO:0000256" key="8">
    <source>
        <dbReference type="ARBA" id="ARBA00023157"/>
    </source>
</evidence>
<accession>A0ABM3ZM29</accession>
<evidence type="ECO:0000256" key="6">
    <source>
        <dbReference type="ARBA" id="ARBA00022989"/>
    </source>
</evidence>
<evidence type="ECO:0000256" key="9">
    <source>
        <dbReference type="ARBA" id="ARBA00023180"/>
    </source>
</evidence>
<keyword evidence="9" id="KW-0325">Glycoprotein</keyword>
<keyword evidence="5" id="KW-0391">Immunity</keyword>
<dbReference type="InterPro" id="IPR036179">
    <property type="entry name" value="Ig-like_dom_sf"/>
</dbReference>
<dbReference type="GeneID" id="117668169"/>
<dbReference type="PROSITE" id="PS50835">
    <property type="entry name" value="IG_LIKE"/>
    <property type="match status" value="1"/>
</dbReference>
<dbReference type="SUPFAM" id="SSF54452">
    <property type="entry name" value="MHC antigen-recognition domain"/>
    <property type="match status" value="1"/>
</dbReference>
<protein>
    <submittedName>
        <fullName evidence="15">Major histocompatibility complex class I-related gene protein-like</fullName>
    </submittedName>
</protein>
<evidence type="ECO:0000256" key="5">
    <source>
        <dbReference type="ARBA" id="ARBA00022859"/>
    </source>
</evidence>
<evidence type="ECO:0000256" key="10">
    <source>
        <dbReference type="RuleBase" id="RU004439"/>
    </source>
</evidence>
<keyword evidence="4 12" id="KW-0732">Signal</keyword>
<dbReference type="CDD" id="cd07698">
    <property type="entry name" value="IgC1_MHC_I_alpha3"/>
    <property type="match status" value="1"/>
</dbReference>
<sequence length="349" mass="40747">MLVHRAPLLFLEAALGSFLPDRHCDSASHSLCYFYLQLPEPNQGLPQFSIRSYLDDQPIARYDSLTGKMEPLVPWMEEVEKEAFLSPEWVFRTDPKLSKRDHQAEGLHTWQVVLGCELMENGSKAGFLHYGYDGMDFISFDKETLRWKTAQPQAQKVKEKWEEDPGWSERSKFFLEETCIEGLQKYLSYKNKTLQRIEPPVGKVTCKVVNDSLEVLICQAFGFYPKEIRATWTRDGEVCQYETLHRNVVPNSDGTYYIWLSIEIDPKERDRFQCHLEHEGLQEPLVLSFKEESEWWILWVIMAVLVLGAGILFLIGWLWRRHRNNLYVKVTTCSVYSTEVEIQNIVAAH</sequence>
<keyword evidence="2" id="KW-0490">MHC I</keyword>
<keyword evidence="7 11" id="KW-0472">Membrane</keyword>
<feature type="transmembrane region" description="Helical" evidence="11">
    <location>
        <begin position="295"/>
        <end position="319"/>
    </location>
</feature>
<dbReference type="InterPro" id="IPR011162">
    <property type="entry name" value="MHC_I/II-like_Ag-recog"/>
</dbReference>
<dbReference type="Proteomes" id="UP001652622">
    <property type="component" value="Unplaced"/>
</dbReference>
<dbReference type="Pfam" id="PF00129">
    <property type="entry name" value="MHC_I"/>
    <property type="match status" value="1"/>
</dbReference>
<dbReference type="InterPro" id="IPR013783">
    <property type="entry name" value="Ig-like_fold"/>
</dbReference>
<evidence type="ECO:0000313" key="15">
    <source>
        <dbReference type="RefSeq" id="XP_060549428.1"/>
    </source>
</evidence>
<evidence type="ECO:0000256" key="11">
    <source>
        <dbReference type="SAM" id="Phobius"/>
    </source>
</evidence>
<evidence type="ECO:0000313" key="14">
    <source>
        <dbReference type="Proteomes" id="UP001652622"/>
    </source>
</evidence>
<dbReference type="SMART" id="SM00407">
    <property type="entry name" value="IGc1"/>
    <property type="match status" value="1"/>
</dbReference>
<feature type="domain" description="Ig-like" evidence="13">
    <location>
        <begin position="199"/>
        <end position="288"/>
    </location>
</feature>
<evidence type="ECO:0000256" key="3">
    <source>
        <dbReference type="ARBA" id="ARBA00022692"/>
    </source>
</evidence>
<dbReference type="Pfam" id="PF07654">
    <property type="entry name" value="C1-set"/>
    <property type="match status" value="1"/>
</dbReference>
<comment type="similarity">
    <text evidence="10">Belongs to the MHC class I family.</text>
</comment>
<dbReference type="PRINTS" id="PR01638">
    <property type="entry name" value="MHCCLASSI"/>
</dbReference>
<name>A0ABM3ZM29_PANGU</name>
<dbReference type="SUPFAM" id="SSF48726">
    <property type="entry name" value="Immunoglobulin"/>
    <property type="match status" value="1"/>
</dbReference>